<dbReference type="CDD" id="cd18550">
    <property type="entry name" value="ABC_6TM_exporter_like"/>
    <property type="match status" value="1"/>
</dbReference>
<dbReference type="GO" id="GO:0005886">
    <property type="term" value="C:plasma membrane"/>
    <property type="evidence" value="ECO:0007669"/>
    <property type="project" value="UniProtKB-SubCell"/>
</dbReference>
<feature type="transmembrane region" description="Helical" evidence="10">
    <location>
        <begin position="173"/>
        <end position="190"/>
    </location>
</feature>
<accession>A0A143CCK0</accession>
<dbReference type="PROSITE" id="PS50893">
    <property type="entry name" value="ABC_TRANSPORTER_2"/>
    <property type="match status" value="1"/>
</dbReference>
<feature type="transmembrane region" description="Helical" evidence="10">
    <location>
        <begin position="256"/>
        <end position="278"/>
    </location>
</feature>
<dbReference type="SMART" id="SM00382">
    <property type="entry name" value="AAA"/>
    <property type="match status" value="1"/>
</dbReference>
<evidence type="ECO:0000256" key="5">
    <source>
        <dbReference type="ARBA" id="ARBA00022741"/>
    </source>
</evidence>
<dbReference type="PANTHER" id="PTHR43394">
    <property type="entry name" value="ATP-DEPENDENT PERMEASE MDL1, MITOCHONDRIAL"/>
    <property type="match status" value="1"/>
</dbReference>
<dbReference type="GO" id="GO:0005524">
    <property type="term" value="F:ATP binding"/>
    <property type="evidence" value="ECO:0007669"/>
    <property type="project" value="UniProtKB-KW"/>
</dbReference>
<evidence type="ECO:0000256" key="1">
    <source>
        <dbReference type="ARBA" id="ARBA00004651"/>
    </source>
</evidence>
<dbReference type="PANTHER" id="PTHR43394:SF1">
    <property type="entry name" value="ATP-BINDING CASSETTE SUB-FAMILY B MEMBER 10, MITOCHONDRIAL"/>
    <property type="match status" value="1"/>
</dbReference>
<evidence type="ECO:0000256" key="6">
    <source>
        <dbReference type="ARBA" id="ARBA00022840"/>
    </source>
</evidence>
<dbReference type="Gene3D" id="3.40.50.300">
    <property type="entry name" value="P-loop containing nucleotide triphosphate hydrolases"/>
    <property type="match status" value="1"/>
</dbReference>
<protein>
    <submittedName>
        <fullName evidence="13">ABC transporter</fullName>
    </submittedName>
</protein>
<feature type="transmembrane region" description="Helical" evidence="10">
    <location>
        <begin position="67"/>
        <end position="85"/>
    </location>
</feature>
<evidence type="ECO:0000256" key="2">
    <source>
        <dbReference type="ARBA" id="ARBA00022448"/>
    </source>
</evidence>
<dbReference type="InterPro" id="IPR017871">
    <property type="entry name" value="ABC_transporter-like_CS"/>
</dbReference>
<dbReference type="PROSITE" id="PS00211">
    <property type="entry name" value="ABC_TRANSPORTER_1"/>
    <property type="match status" value="1"/>
</dbReference>
<keyword evidence="8 10" id="KW-0472">Membrane</keyword>
<dbReference type="SUPFAM" id="SSF90123">
    <property type="entry name" value="ABC transporter transmembrane region"/>
    <property type="match status" value="1"/>
</dbReference>
<keyword evidence="14" id="KW-1185">Reference proteome</keyword>
<evidence type="ECO:0000256" key="9">
    <source>
        <dbReference type="ARBA" id="ARBA00061644"/>
    </source>
</evidence>
<feature type="domain" description="ABC transporter" evidence="11">
    <location>
        <begin position="374"/>
        <end position="610"/>
    </location>
</feature>
<dbReference type="EMBL" id="CP015098">
    <property type="protein sequence ID" value="AMW15172.1"/>
    <property type="molecule type" value="Genomic_DNA"/>
</dbReference>
<name>A0A143CCK0_9ACTN</name>
<evidence type="ECO:0000313" key="14">
    <source>
        <dbReference type="Proteomes" id="UP000076096"/>
    </source>
</evidence>
<dbReference type="GO" id="GO:0015421">
    <property type="term" value="F:ABC-type oligopeptide transporter activity"/>
    <property type="evidence" value="ECO:0007669"/>
    <property type="project" value="TreeGrafter"/>
</dbReference>
<dbReference type="InterPro" id="IPR011527">
    <property type="entry name" value="ABC1_TM_dom"/>
</dbReference>
<proteinExistence type="inferred from homology"/>
<gene>
    <name evidence="13" type="ORF">A4E84_04330</name>
</gene>
<dbReference type="AlphaFoldDB" id="A0A143CCK0"/>
<dbReference type="Gene3D" id="1.20.1560.10">
    <property type="entry name" value="ABC transporter type 1, transmembrane domain"/>
    <property type="match status" value="1"/>
</dbReference>
<evidence type="ECO:0000256" key="8">
    <source>
        <dbReference type="ARBA" id="ARBA00023136"/>
    </source>
</evidence>
<keyword evidence="6" id="KW-0067">ATP-binding</keyword>
<dbReference type="InterPro" id="IPR036640">
    <property type="entry name" value="ABC1_TM_sf"/>
</dbReference>
<dbReference type="SUPFAM" id="SSF52540">
    <property type="entry name" value="P-loop containing nucleoside triphosphate hydrolases"/>
    <property type="match status" value="1"/>
</dbReference>
<evidence type="ECO:0000259" key="11">
    <source>
        <dbReference type="PROSITE" id="PS50893"/>
    </source>
</evidence>
<keyword evidence="7 10" id="KW-1133">Transmembrane helix</keyword>
<keyword evidence="4 10" id="KW-0812">Transmembrane</keyword>
<dbReference type="KEGG" id="stsi:A4E84_04330"/>
<reference evidence="14" key="1">
    <citation type="submission" date="2016-04" db="EMBL/GenBank/DDBJ databases">
        <authorList>
            <person name="Zhang B."/>
        </authorList>
    </citation>
    <scope>NUCLEOTIDE SEQUENCE [LARGE SCALE GENOMIC DNA]</scope>
    <source>
        <strain evidence="14">S10</strain>
    </source>
</reference>
<keyword evidence="5" id="KW-0547">Nucleotide-binding</keyword>
<evidence type="ECO:0000256" key="4">
    <source>
        <dbReference type="ARBA" id="ARBA00022692"/>
    </source>
</evidence>
<dbReference type="InterPro" id="IPR027417">
    <property type="entry name" value="P-loop_NTPase"/>
</dbReference>
<feature type="transmembrane region" description="Helical" evidence="10">
    <location>
        <begin position="29"/>
        <end position="55"/>
    </location>
</feature>
<organism evidence="13 14">
    <name type="scientific">Streptomyces qaidamensis</name>
    <dbReference type="NCBI Taxonomy" id="1783515"/>
    <lineage>
        <taxon>Bacteria</taxon>
        <taxon>Bacillati</taxon>
        <taxon>Actinomycetota</taxon>
        <taxon>Actinomycetes</taxon>
        <taxon>Kitasatosporales</taxon>
        <taxon>Streptomycetaceae</taxon>
        <taxon>Streptomyces</taxon>
        <taxon>Streptomyces aurantiacus group</taxon>
    </lineage>
</organism>
<evidence type="ECO:0000256" key="10">
    <source>
        <dbReference type="SAM" id="Phobius"/>
    </source>
</evidence>
<feature type="domain" description="ABC transmembrane type-1" evidence="12">
    <location>
        <begin position="33"/>
        <end position="316"/>
    </location>
</feature>
<dbReference type="STRING" id="1783515.A4E84_04330"/>
<dbReference type="Pfam" id="PF00005">
    <property type="entry name" value="ABC_tran"/>
    <property type="match status" value="1"/>
</dbReference>
<comment type="subcellular location">
    <subcellularLocation>
        <location evidence="1">Cell membrane</location>
        <topology evidence="1">Multi-pass membrane protein</topology>
    </subcellularLocation>
</comment>
<comment type="similarity">
    <text evidence="9">Belongs to the ABC transporter superfamily. Lipid exporter (TC 3.A.1.106) family.</text>
</comment>
<evidence type="ECO:0000259" key="12">
    <source>
        <dbReference type="PROSITE" id="PS50929"/>
    </source>
</evidence>
<dbReference type="InterPro" id="IPR003439">
    <property type="entry name" value="ABC_transporter-like_ATP-bd"/>
</dbReference>
<evidence type="ECO:0000256" key="3">
    <source>
        <dbReference type="ARBA" id="ARBA00022475"/>
    </source>
</evidence>
<evidence type="ECO:0000313" key="13">
    <source>
        <dbReference type="EMBL" id="AMW15172.1"/>
    </source>
</evidence>
<dbReference type="PROSITE" id="PS50929">
    <property type="entry name" value="ABC_TM1F"/>
    <property type="match status" value="1"/>
</dbReference>
<feature type="transmembrane region" description="Helical" evidence="10">
    <location>
        <begin position="150"/>
        <end position="167"/>
    </location>
</feature>
<evidence type="ECO:0000256" key="7">
    <source>
        <dbReference type="ARBA" id="ARBA00022989"/>
    </source>
</evidence>
<dbReference type="Proteomes" id="UP000076096">
    <property type="component" value="Chromosome"/>
</dbReference>
<sequence length="633" mass="67833">MRGGGPEGHKGIRPGTIQRIFPYAKRYRLLLSFLVGASALSALVTAASPLLFGIVIDKGIMPGNMDVVVWVAAALLALALVDALTQYFQAKLSAQIGEGLVYDLRTQVFRHVQAQPIGFFTRAQTGSLVSRLNTDVIGAQQAITVLMAETVNTVLTLVLVLGAMFYLSWQLSLVALLIVPIFLIPGKAIGRRMQHLARGSMQLNAEMGSLMNERFNVAGAMLNKLFGNPVRETEHFAERAGAVRDIGVKTNVTAQMLGIIMGVTASVTLALLFGFGGALVINDVIAVGTLVSLVTLVGRLYTPIQQLSSIQANAMTALVSFDRVFEILDLDPLVKERPGAVDLPPDPADAAPEVHFDGVSFRYPTAGEVALASLESTDHARGPERSDEGWVLDGINFLAPAGKLTALVGRSGAGKTTITNLMPRFYDPVSGTVRIGGHDLRDLTMQSLQDTIGVVTQDAHLFHDTIRANLLYARTDATEPDLVEACRAAQVWDVVEALPNGLDTVVGDRGFRLSGGEKQRIALARLLLKAPSVVVLDEATAHLDAESEVAIQQALRTALKGRTSVVIAHRLSTIREADQILVIDDGRVRERGTHEQLLAAGDLYADLYYTQFARQVVGESGDDVVLGAAGPTN</sequence>
<dbReference type="FunFam" id="3.40.50.300:FF:000299">
    <property type="entry name" value="ABC transporter ATP-binding protein/permease"/>
    <property type="match status" value="1"/>
</dbReference>
<dbReference type="GO" id="GO:0016887">
    <property type="term" value="F:ATP hydrolysis activity"/>
    <property type="evidence" value="ECO:0007669"/>
    <property type="project" value="InterPro"/>
</dbReference>
<dbReference type="InterPro" id="IPR039421">
    <property type="entry name" value="Type_1_exporter"/>
</dbReference>
<dbReference type="Pfam" id="PF00664">
    <property type="entry name" value="ABC_membrane"/>
    <property type="match status" value="1"/>
</dbReference>
<dbReference type="InterPro" id="IPR003593">
    <property type="entry name" value="AAA+_ATPase"/>
</dbReference>
<keyword evidence="3" id="KW-1003">Cell membrane</keyword>
<keyword evidence="2" id="KW-0813">Transport</keyword>